<sequence>MALNTTQLERYYNASIGEVYGAMKHYLESDQSRFVLKNVDDLSCSCTFSSGISMTTWGENLTASAVPSGDGVLVKLTVAGKLGSTAAGFQNAHNVAIADEFFSGVSATLSADRTVEVSQNPEQQVTAKADTTLSEDSTERQQPSLMQENPMVSERETDSAESLTSAAIPVAAESGTPTTQENHSLKNKGIWDRHKLQITIAAIVVVAVVVVSTVAFVALRNNQSDDDLVVQKVASACNQDNKVAVLTEGNYSNKPALQMVWRNTDDMKIVECIANHTNMDDDIVYEIGDSHTSKDNSSRVWGNWVISWTVDDETEAVDMTIRYLGDDSAAKSKAKETSLANEQQRKSANAQSLVFDLSCYESASDSDTSTGTRIAGVTSSNYEDTVWKKDVLVTCHTTGSYPAGTADNMSEDEKEAMIDAYGTVNKDISSLGVLYSLCASTAFVEMGMQTMTSDQAKELVAALTLCPSHPRADEIKQKAEKDTARESEVASKRQQGMIKDDGTYKVPSEMSTGTWKTMSEKVSNCYWEMQDANGQIYDNNFVSAGIAQTITIPNDVAGFSSRGCGVWEKQ</sequence>
<evidence type="ECO:0000256" key="1">
    <source>
        <dbReference type="SAM" id="MobiDB-lite"/>
    </source>
</evidence>
<gene>
    <name evidence="3" type="ORF">Tam10B_0383</name>
</gene>
<proteinExistence type="predicted"/>
<keyword evidence="2" id="KW-1133">Transmembrane helix</keyword>
<dbReference type="OrthoDB" id="166978at2"/>
<feature type="region of interest" description="Disordered" evidence="1">
    <location>
        <begin position="475"/>
        <end position="504"/>
    </location>
</feature>
<organism evidence="3 4">
    <name type="scientific">Bifidobacterium vansinderenii</name>
    <dbReference type="NCBI Taxonomy" id="1984871"/>
    <lineage>
        <taxon>Bacteria</taxon>
        <taxon>Bacillati</taxon>
        <taxon>Actinomycetota</taxon>
        <taxon>Actinomycetes</taxon>
        <taxon>Bifidobacteriales</taxon>
        <taxon>Bifidobacteriaceae</taxon>
        <taxon>Bifidobacterium</taxon>
    </lineage>
</organism>
<reference evidence="3 4" key="1">
    <citation type="submission" date="2017-05" db="EMBL/GenBank/DDBJ databases">
        <title>Bifidobacterium vansinderenii sp. nov.</title>
        <authorList>
            <person name="Lugli G.A."/>
            <person name="Duranti S."/>
            <person name="Mangifesta M."/>
        </authorList>
    </citation>
    <scope>NUCLEOTIDE SEQUENCE [LARGE SCALE GENOMIC DNA]</scope>
    <source>
        <strain evidence="3 4">Tam10B</strain>
    </source>
</reference>
<evidence type="ECO:0000313" key="3">
    <source>
        <dbReference type="EMBL" id="OXN01380.1"/>
    </source>
</evidence>
<feature type="compositionally biased region" description="Polar residues" evidence="1">
    <location>
        <begin position="114"/>
        <end position="147"/>
    </location>
</feature>
<feature type="compositionally biased region" description="Basic and acidic residues" evidence="1">
    <location>
        <begin position="475"/>
        <end position="491"/>
    </location>
</feature>
<accession>A0A229W155</accession>
<dbReference type="Proteomes" id="UP000215433">
    <property type="component" value="Unassembled WGS sequence"/>
</dbReference>
<comment type="caution">
    <text evidence="3">The sequence shown here is derived from an EMBL/GenBank/DDBJ whole genome shotgun (WGS) entry which is preliminary data.</text>
</comment>
<feature type="transmembrane region" description="Helical" evidence="2">
    <location>
        <begin position="196"/>
        <end position="219"/>
    </location>
</feature>
<dbReference type="EMBL" id="NEWD01000004">
    <property type="protein sequence ID" value="OXN01380.1"/>
    <property type="molecule type" value="Genomic_DNA"/>
</dbReference>
<evidence type="ECO:0000313" key="4">
    <source>
        <dbReference type="Proteomes" id="UP000215433"/>
    </source>
</evidence>
<name>A0A229W155_9BIFI</name>
<dbReference type="RefSeq" id="WP_093959584.1">
    <property type="nucleotide sequence ID" value="NZ_NEWD01000004.1"/>
</dbReference>
<dbReference type="AlphaFoldDB" id="A0A229W155"/>
<keyword evidence="2" id="KW-0472">Membrane</keyword>
<evidence type="ECO:0000256" key="2">
    <source>
        <dbReference type="SAM" id="Phobius"/>
    </source>
</evidence>
<keyword evidence="2" id="KW-0812">Transmembrane</keyword>
<protein>
    <submittedName>
        <fullName evidence="3">Uncharacterized protein</fullName>
    </submittedName>
</protein>
<feature type="region of interest" description="Disordered" evidence="1">
    <location>
        <begin position="114"/>
        <end position="160"/>
    </location>
</feature>
<keyword evidence="4" id="KW-1185">Reference proteome</keyword>